<evidence type="ECO:0000313" key="2">
    <source>
        <dbReference type="EMBL" id="MBB6520687.1"/>
    </source>
</evidence>
<dbReference type="Pfam" id="PF12697">
    <property type="entry name" value="Abhydrolase_6"/>
    <property type="match status" value="1"/>
</dbReference>
<dbReference type="Gene3D" id="3.40.50.1820">
    <property type="entry name" value="alpha/beta hydrolase"/>
    <property type="match status" value="1"/>
</dbReference>
<dbReference type="InterPro" id="IPR000073">
    <property type="entry name" value="AB_hydrolase_1"/>
</dbReference>
<accession>A0A7X0JR92</accession>
<dbReference type="PANTHER" id="PTHR43194:SF2">
    <property type="entry name" value="PEROXISOMAL MEMBRANE PROTEIN LPX1"/>
    <property type="match status" value="1"/>
</dbReference>
<dbReference type="PANTHER" id="PTHR43194">
    <property type="entry name" value="HYDROLASE ALPHA/BETA FOLD FAMILY"/>
    <property type="match status" value="1"/>
</dbReference>
<evidence type="ECO:0000313" key="3">
    <source>
        <dbReference type="Proteomes" id="UP000528457"/>
    </source>
</evidence>
<gene>
    <name evidence="2" type="ORF">HNR48_000965</name>
</gene>
<sequence length="287" mass="33165">MYQQIQEQRSDMSHGKGHFHEINAKNETAETLHFYHATGFPFGSYADLLGRLSEDCNIFGLAHRGCWEDQAEPESSVAWYNYADDLIEFLDKQKRGPVVGMGHSIGGVTTMFAAIKRPDLFSKIVLIDPVFVAPPLWYMSRLARLINKPVPMAAVAKKRPNHWGSREEAVEFHRGKRAFSRFTDVSMEAYGHFGIKETDKGFGLRFSRDWEAHIYSSVPYIWRQLPKLKLPVLGLRGEYSDVLMDKSWNRWKKLRPQDQLISLSECGHMLPHERPLECAEHIREFLK</sequence>
<dbReference type="SUPFAM" id="SSF53474">
    <property type="entry name" value="alpha/beta-Hydrolases"/>
    <property type="match status" value="1"/>
</dbReference>
<keyword evidence="3" id="KW-1185">Reference proteome</keyword>
<dbReference type="InParanoid" id="A0A7X0JR92"/>
<dbReference type="Proteomes" id="UP000528457">
    <property type="component" value="Unassembled WGS sequence"/>
</dbReference>
<proteinExistence type="predicted"/>
<dbReference type="InterPro" id="IPR050228">
    <property type="entry name" value="Carboxylesterase_BioH"/>
</dbReference>
<feature type="domain" description="AB hydrolase-1" evidence="1">
    <location>
        <begin position="37"/>
        <end position="280"/>
    </location>
</feature>
<dbReference type="InterPro" id="IPR029058">
    <property type="entry name" value="AB_hydrolase_fold"/>
</dbReference>
<organism evidence="2 3">
    <name type="scientific">Pseudoteredinibacter isoporae</name>
    <dbReference type="NCBI Taxonomy" id="570281"/>
    <lineage>
        <taxon>Bacteria</taxon>
        <taxon>Pseudomonadati</taxon>
        <taxon>Pseudomonadota</taxon>
        <taxon>Gammaproteobacteria</taxon>
        <taxon>Cellvibrionales</taxon>
        <taxon>Cellvibrionaceae</taxon>
        <taxon>Pseudoteredinibacter</taxon>
    </lineage>
</organism>
<name>A0A7X0JR92_9GAMM</name>
<protein>
    <submittedName>
        <fullName evidence="2">Pimeloyl-ACP methyl ester carboxylesterase</fullName>
    </submittedName>
</protein>
<dbReference type="RefSeq" id="WP_166850519.1">
    <property type="nucleotide sequence ID" value="NZ_JAAONY010000001.1"/>
</dbReference>
<reference evidence="2 3" key="1">
    <citation type="submission" date="2020-08" db="EMBL/GenBank/DDBJ databases">
        <title>Genomic Encyclopedia of Type Strains, Phase IV (KMG-IV): sequencing the most valuable type-strain genomes for metagenomic binning, comparative biology and taxonomic classification.</title>
        <authorList>
            <person name="Goeker M."/>
        </authorList>
    </citation>
    <scope>NUCLEOTIDE SEQUENCE [LARGE SCALE GENOMIC DNA]</scope>
    <source>
        <strain evidence="2 3">DSM 22368</strain>
    </source>
</reference>
<comment type="caution">
    <text evidence="2">The sequence shown here is derived from an EMBL/GenBank/DDBJ whole genome shotgun (WGS) entry which is preliminary data.</text>
</comment>
<dbReference type="EMBL" id="JACHHT010000001">
    <property type="protein sequence ID" value="MBB6520687.1"/>
    <property type="molecule type" value="Genomic_DNA"/>
</dbReference>
<evidence type="ECO:0000259" key="1">
    <source>
        <dbReference type="Pfam" id="PF12697"/>
    </source>
</evidence>
<dbReference type="AlphaFoldDB" id="A0A7X0JR92"/>